<dbReference type="RefSeq" id="WP_176577829.1">
    <property type="nucleotide sequence ID" value="NZ_CBDRGH010000008.1"/>
</dbReference>
<sequence length="144" mass="16440">MSHPYIEFRNLHAGSLSRDLARHLYTRQLPGTVLVVSDKPVIMVSVIRKQWLKVLSAVQRELSSTLKLARIQELSLAASRVEKLRMTMRPIHEAPDNDLYIRTPDEAIVLPPRCHTVYVTCSVDEAYLNTLTEKMPSSALLVRY</sequence>
<dbReference type="Proteomes" id="UP000509418">
    <property type="component" value="Chromosome"/>
</dbReference>
<proteinExistence type="predicted"/>
<protein>
    <submittedName>
        <fullName evidence="1">Uncharacterized protein</fullName>
    </submittedName>
</protein>
<keyword evidence="2" id="KW-1185">Reference proteome</keyword>
<organism evidence="1 2">
    <name type="scientific">Streptomyces chartreusis</name>
    <dbReference type="NCBI Taxonomy" id="1969"/>
    <lineage>
        <taxon>Bacteria</taxon>
        <taxon>Bacillati</taxon>
        <taxon>Actinomycetota</taxon>
        <taxon>Actinomycetes</taxon>
        <taxon>Kitasatosporales</taxon>
        <taxon>Streptomycetaceae</taxon>
        <taxon>Streptomyces</taxon>
    </lineage>
</organism>
<gene>
    <name evidence="1" type="ORF">HUT05_39270</name>
</gene>
<evidence type="ECO:0000313" key="1">
    <source>
        <dbReference type="EMBL" id="QKZ22865.1"/>
    </source>
</evidence>
<evidence type="ECO:0000313" key="2">
    <source>
        <dbReference type="Proteomes" id="UP000509418"/>
    </source>
</evidence>
<reference evidence="1 2" key="1">
    <citation type="submission" date="2020-06" db="EMBL/GenBank/DDBJ databases">
        <title>Genome mining for natural products.</title>
        <authorList>
            <person name="Zhang B."/>
            <person name="Shi J."/>
            <person name="Ge H."/>
        </authorList>
    </citation>
    <scope>NUCLEOTIDE SEQUENCE [LARGE SCALE GENOMIC DNA]</scope>
    <source>
        <strain evidence="1 2">NA02069</strain>
    </source>
</reference>
<accession>A0A7H8THG1</accession>
<dbReference type="EMBL" id="CP056041">
    <property type="protein sequence ID" value="QKZ22865.1"/>
    <property type="molecule type" value="Genomic_DNA"/>
</dbReference>
<dbReference type="AlphaFoldDB" id="A0A7H8THG1"/>
<name>A0A7H8THG1_STRCX</name>